<dbReference type="KEGG" id="tvd:SG34_013505"/>
<dbReference type="Pfam" id="PF03466">
    <property type="entry name" value="LysR_substrate"/>
    <property type="match status" value="1"/>
</dbReference>
<dbReference type="GO" id="GO:0003700">
    <property type="term" value="F:DNA-binding transcription factor activity"/>
    <property type="evidence" value="ECO:0007669"/>
    <property type="project" value="InterPro"/>
</dbReference>
<dbReference type="PANTHER" id="PTHR30537:SF5">
    <property type="entry name" value="HTH-TYPE TRANSCRIPTIONAL ACTIVATOR TTDR-RELATED"/>
    <property type="match status" value="1"/>
</dbReference>
<dbReference type="Pfam" id="PF00126">
    <property type="entry name" value="HTH_1"/>
    <property type="match status" value="1"/>
</dbReference>
<dbReference type="Gene3D" id="1.10.10.10">
    <property type="entry name" value="Winged helix-like DNA-binding domain superfamily/Winged helix DNA-binding domain"/>
    <property type="match status" value="1"/>
</dbReference>
<dbReference type="Proteomes" id="UP000032352">
    <property type="component" value="Chromosome"/>
</dbReference>
<comment type="similarity">
    <text evidence="1">Belongs to the LysR transcriptional regulatory family.</text>
</comment>
<dbReference type="InterPro" id="IPR058163">
    <property type="entry name" value="LysR-type_TF_proteobact-type"/>
</dbReference>
<dbReference type="CDD" id="cd08422">
    <property type="entry name" value="PBP2_CrgA_like"/>
    <property type="match status" value="1"/>
</dbReference>
<evidence type="ECO:0000256" key="4">
    <source>
        <dbReference type="ARBA" id="ARBA00023163"/>
    </source>
</evidence>
<dbReference type="InterPro" id="IPR036388">
    <property type="entry name" value="WH-like_DNA-bd_sf"/>
</dbReference>
<evidence type="ECO:0000256" key="1">
    <source>
        <dbReference type="ARBA" id="ARBA00009437"/>
    </source>
</evidence>
<keyword evidence="7" id="KW-1185">Reference proteome</keyword>
<keyword evidence="3" id="KW-0238">DNA-binding</keyword>
<reference evidence="6 7" key="2">
    <citation type="journal article" date="2022" name="Mar. Drugs">
        <title>Bioassay-Guided Fractionation Leads to the Detection of Cholic Acid Generated by the Rare Thalassomonas sp.</title>
        <authorList>
            <person name="Pheiffer F."/>
            <person name="Schneider Y.K."/>
            <person name="Hansen E.H."/>
            <person name="Andersen J.H."/>
            <person name="Isaksson J."/>
            <person name="Busche T."/>
            <person name="R C."/>
            <person name="Kalinowski J."/>
            <person name="Zyl L.V."/>
            <person name="Trindade M."/>
        </authorList>
    </citation>
    <scope>NUCLEOTIDE SEQUENCE [LARGE SCALE GENOMIC DNA]</scope>
    <source>
        <strain evidence="6 7">XOM25</strain>
    </source>
</reference>
<organism evidence="6 7">
    <name type="scientific">Thalassomonas viridans</name>
    <dbReference type="NCBI Taxonomy" id="137584"/>
    <lineage>
        <taxon>Bacteria</taxon>
        <taxon>Pseudomonadati</taxon>
        <taxon>Pseudomonadota</taxon>
        <taxon>Gammaproteobacteria</taxon>
        <taxon>Alteromonadales</taxon>
        <taxon>Colwelliaceae</taxon>
        <taxon>Thalassomonas</taxon>
    </lineage>
</organism>
<protein>
    <submittedName>
        <fullName evidence="6">LysR family transcriptional regulator</fullName>
    </submittedName>
</protein>
<dbReference type="Gene3D" id="3.40.190.290">
    <property type="match status" value="1"/>
</dbReference>
<dbReference type="InterPro" id="IPR000847">
    <property type="entry name" value="LysR_HTH_N"/>
</dbReference>
<dbReference type="PROSITE" id="PS50931">
    <property type="entry name" value="HTH_LYSR"/>
    <property type="match status" value="1"/>
</dbReference>
<dbReference type="SUPFAM" id="SSF53850">
    <property type="entry name" value="Periplasmic binding protein-like II"/>
    <property type="match status" value="1"/>
</dbReference>
<evidence type="ECO:0000259" key="5">
    <source>
        <dbReference type="PROSITE" id="PS50931"/>
    </source>
</evidence>
<sequence length="308" mass="34752">MDKIRALQYFKRAAELNSFSLAAKEFDVPPSSVSRRVKDLEQVLGFELLKRSTRHVSTTELGQVYYQMITEVLQKLNEADELVSHRMGVIEGKIRISALPGYGARVLAPVLRRFRQQYPGITLELNYSDQVVLLGQDAVDIAIRVGAVVEERVIARHLTRSSFKLVATPELLAQLQATYGKEKLGFEELKTCPCIQIRSPRGLIDWWQQEDDDWQKIPISPVLTCNDSETILDAVLAGEGLLISALWEVQEALASGELVEVPTEKPVSYGKIPEVDLFILYQQGKYQIPKIKHCVDFLIRHLGDKPPV</sequence>
<gene>
    <name evidence="6" type="ORF">SG34_013505</name>
</gene>
<evidence type="ECO:0000313" key="7">
    <source>
        <dbReference type="Proteomes" id="UP000032352"/>
    </source>
</evidence>
<dbReference type="AlphaFoldDB" id="A0AAE9ZA30"/>
<dbReference type="InterPro" id="IPR005119">
    <property type="entry name" value="LysR_subst-bd"/>
</dbReference>
<dbReference type="GO" id="GO:0003677">
    <property type="term" value="F:DNA binding"/>
    <property type="evidence" value="ECO:0007669"/>
    <property type="project" value="UniProtKB-KW"/>
</dbReference>
<dbReference type="InterPro" id="IPR036390">
    <property type="entry name" value="WH_DNA-bd_sf"/>
</dbReference>
<dbReference type="RefSeq" id="WP_044841336.1">
    <property type="nucleotide sequence ID" value="NZ_CP059733.1"/>
</dbReference>
<proteinExistence type="inferred from homology"/>
<dbReference type="EMBL" id="CP059733">
    <property type="protein sequence ID" value="WDE07802.1"/>
    <property type="molecule type" value="Genomic_DNA"/>
</dbReference>
<dbReference type="FunFam" id="1.10.10.10:FF:000001">
    <property type="entry name" value="LysR family transcriptional regulator"/>
    <property type="match status" value="1"/>
</dbReference>
<keyword evidence="4" id="KW-0804">Transcription</keyword>
<evidence type="ECO:0000313" key="6">
    <source>
        <dbReference type="EMBL" id="WDE07802.1"/>
    </source>
</evidence>
<evidence type="ECO:0000256" key="2">
    <source>
        <dbReference type="ARBA" id="ARBA00023015"/>
    </source>
</evidence>
<keyword evidence="2" id="KW-0805">Transcription regulation</keyword>
<evidence type="ECO:0000256" key="3">
    <source>
        <dbReference type="ARBA" id="ARBA00023125"/>
    </source>
</evidence>
<dbReference type="SUPFAM" id="SSF46785">
    <property type="entry name" value="Winged helix' DNA-binding domain"/>
    <property type="match status" value="1"/>
</dbReference>
<dbReference type="PANTHER" id="PTHR30537">
    <property type="entry name" value="HTH-TYPE TRANSCRIPTIONAL REGULATOR"/>
    <property type="match status" value="1"/>
</dbReference>
<name>A0AAE9ZA30_9GAMM</name>
<accession>A0AAE9ZA30</accession>
<reference evidence="6 7" key="1">
    <citation type="journal article" date="2015" name="Genome Announc.">
        <title>Draft Genome Sequences of Marine Isolates of Thalassomonas viridans and Thalassomonas actiniarum.</title>
        <authorList>
            <person name="Olonade I."/>
            <person name="van Zyl L.J."/>
            <person name="Trindade M."/>
        </authorList>
    </citation>
    <scope>NUCLEOTIDE SEQUENCE [LARGE SCALE GENOMIC DNA]</scope>
    <source>
        <strain evidence="6 7">XOM25</strain>
    </source>
</reference>
<feature type="domain" description="HTH lysR-type" evidence="5">
    <location>
        <begin position="1"/>
        <end position="59"/>
    </location>
</feature>